<keyword evidence="1" id="KW-0472">Membrane</keyword>
<feature type="transmembrane region" description="Helical" evidence="1">
    <location>
        <begin position="38"/>
        <end position="58"/>
    </location>
</feature>
<protein>
    <recommendedName>
        <fullName evidence="4">Transmembrane protein</fullName>
    </recommendedName>
</protein>
<sequence length="145" mass="16790">METKCRKRGKDIKAFDSEPSRRTKQKGYLTEQKDQIRLITQLVLTAGFVAIVIAACVLNFNRALVLLVISLVTVFFLVWDWMMECYGNREELSPIRDLLSRNWFWIRWIVCVLLLVSVVCCCSPNTHSDGLPFLDLSIHQWADPL</sequence>
<proteinExistence type="predicted"/>
<dbReference type="EMBL" id="JAULUE010002048">
    <property type="protein sequence ID" value="KAK5909839.1"/>
    <property type="molecule type" value="Genomic_DNA"/>
</dbReference>
<dbReference type="AlphaFoldDB" id="A0AAN8CUK6"/>
<organism evidence="2 3">
    <name type="scientific">Champsocephalus esox</name>
    <name type="common">pike icefish</name>
    <dbReference type="NCBI Taxonomy" id="159716"/>
    <lineage>
        <taxon>Eukaryota</taxon>
        <taxon>Metazoa</taxon>
        <taxon>Chordata</taxon>
        <taxon>Craniata</taxon>
        <taxon>Vertebrata</taxon>
        <taxon>Euteleostomi</taxon>
        <taxon>Actinopterygii</taxon>
        <taxon>Neopterygii</taxon>
        <taxon>Teleostei</taxon>
        <taxon>Neoteleostei</taxon>
        <taxon>Acanthomorphata</taxon>
        <taxon>Eupercaria</taxon>
        <taxon>Perciformes</taxon>
        <taxon>Notothenioidei</taxon>
        <taxon>Channichthyidae</taxon>
        <taxon>Champsocephalus</taxon>
    </lineage>
</organism>
<evidence type="ECO:0000313" key="2">
    <source>
        <dbReference type="EMBL" id="KAK5909839.1"/>
    </source>
</evidence>
<keyword evidence="3" id="KW-1185">Reference proteome</keyword>
<dbReference type="GO" id="GO:0005886">
    <property type="term" value="C:plasma membrane"/>
    <property type="evidence" value="ECO:0007669"/>
    <property type="project" value="TreeGrafter"/>
</dbReference>
<dbReference type="PANTHER" id="PTHR10590:SF4">
    <property type="entry name" value="SOLUTE CARRIER FAMILY 28 MEMBER 3"/>
    <property type="match status" value="1"/>
</dbReference>
<dbReference type="GO" id="GO:0015389">
    <property type="term" value="F:pyrimidine- and adenosine-specific:sodium symporter activity"/>
    <property type="evidence" value="ECO:0007669"/>
    <property type="project" value="TreeGrafter"/>
</dbReference>
<dbReference type="InterPro" id="IPR008276">
    <property type="entry name" value="C_nuclsd_transpt"/>
</dbReference>
<dbReference type="PANTHER" id="PTHR10590">
    <property type="entry name" value="SODIUM/NUCLEOSIDE COTRANSPORTER"/>
    <property type="match status" value="1"/>
</dbReference>
<evidence type="ECO:0000313" key="3">
    <source>
        <dbReference type="Proteomes" id="UP001335648"/>
    </source>
</evidence>
<keyword evidence="1" id="KW-0812">Transmembrane</keyword>
<feature type="transmembrane region" description="Helical" evidence="1">
    <location>
        <begin position="104"/>
        <end position="126"/>
    </location>
</feature>
<name>A0AAN8CUK6_9TELE</name>
<dbReference type="GO" id="GO:0015864">
    <property type="term" value="P:pyrimidine nucleoside transport"/>
    <property type="evidence" value="ECO:0007669"/>
    <property type="project" value="TreeGrafter"/>
</dbReference>
<comment type="caution">
    <text evidence="2">The sequence shown here is derived from an EMBL/GenBank/DDBJ whole genome shotgun (WGS) entry which is preliminary data.</text>
</comment>
<keyword evidence="1" id="KW-1133">Transmembrane helix</keyword>
<accession>A0AAN8CUK6</accession>
<reference evidence="2 3" key="1">
    <citation type="journal article" date="2023" name="Mol. Biol. Evol.">
        <title>Genomics of Secondarily Temperate Adaptation in the Only Non-Antarctic Icefish.</title>
        <authorList>
            <person name="Rivera-Colon A.G."/>
            <person name="Rayamajhi N."/>
            <person name="Minhas B.F."/>
            <person name="Madrigal G."/>
            <person name="Bilyk K.T."/>
            <person name="Yoon V."/>
            <person name="Hune M."/>
            <person name="Gregory S."/>
            <person name="Cheng C.H.C."/>
            <person name="Catchen J.M."/>
        </authorList>
    </citation>
    <scope>NUCLEOTIDE SEQUENCE [LARGE SCALE GENOMIC DNA]</scope>
    <source>
        <strain evidence="2">JC2023a</strain>
    </source>
</reference>
<dbReference type="GO" id="GO:0015860">
    <property type="term" value="P:purine nucleoside transmembrane transport"/>
    <property type="evidence" value="ECO:0007669"/>
    <property type="project" value="TreeGrafter"/>
</dbReference>
<feature type="transmembrane region" description="Helical" evidence="1">
    <location>
        <begin position="64"/>
        <end position="83"/>
    </location>
</feature>
<dbReference type="Proteomes" id="UP001335648">
    <property type="component" value="Unassembled WGS sequence"/>
</dbReference>
<evidence type="ECO:0008006" key="4">
    <source>
        <dbReference type="Google" id="ProtNLM"/>
    </source>
</evidence>
<gene>
    <name evidence="2" type="ORF">CesoFtcFv8_003732</name>
</gene>
<evidence type="ECO:0000256" key="1">
    <source>
        <dbReference type="SAM" id="Phobius"/>
    </source>
</evidence>